<dbReference type="AlphaFoldDB" id="A0AA88J3T0"/>
<accession>A0AA88J3T0</accession>
<feature type="transmembrane region" description="Helical" evidence="1">
    <location>
        <begin position="33"/>
        <end position="56"/>
    </location>
</feature>
<reference evidence="2" key="1">
    <citation type="submission" date="2023-07" db="EMBL/GenBank/DDBJ databases">
        <title>draft genome sequence of fig (Ficus carica).</title>
        <authorList>
            <person name="Takahashi T."/>
            <person name="Nishimura K."/>
        </authorList>
    </citation>
    <scope>NUCLEOTIDE SEQUENCE</scope>
</reference>
<evidence type="ECO:0000313" key="2">
    <source>
        <dbReference type="EMBL" id="GMN64398.1"/>
    </source>
</evidence>
<keyword evidence="3" id="KW-1185">Reference proteome</keyword>
<dbReference type="EMBL" id="BTGU01000178">
    <property type="protein sequence ID" value="GMN64398.1"/>
    <property type="molecule type" value="Genomic_DNA"/>
</dbReference>
<dbReference type="Proteomes" id="UP001187192">
    <property type="component" value="Unassembled WGS sequence"/>
</dbReference>
<keyword evidence="1" id="KW-1133">Transmembrane helix</keyword>
<organism evidence="2 3">
    <name type="scientific">Ficus carica</name>
    <name type="common">Common fig</name>
    <dbReference type="NCBI Taxonomy" id="3494"/>
    <lineage>
        <taxon>Eukaryota</taxon>
        <taxon>Viridiplantae</taxon>
        <taxon>Streptophyta</taxon>
        <taxon>Embryophyta</taxon>
        <taxon>Tracheophyta</taxon>
        <taxon>Spermatophyta</taxon>
        <taxon>Magnoliopsida</taxon>
        <taxon>eudicotyledons</taxon>
        <taxon>Gunneridae</taxon>
        <taxon>Pentapetalae</taxon>
        <taxon>rosids</taxon>
        <taxon>fabids</taxon>
        <taxon>Rosales</taxon>
        <taxon>Moraceae</taxon>
        <taxon>Ficeae</taxon>
        <taxon>Ficus</taxon>
    </lineage>
</organism>
<sequence length="69" mass="7556">MHWLWLSSSVTSAGSHGYHCPNQSTVMVRTVMVARLVIGVHIILFVIGCGTILVHFENILISPLKSPVT</sequence>
<name>A0AA88J3T0_FICCA</name>
<evidence type="ECO:0000313" key="3">
    <source>
        <dbReference type="Proteomes" id="UP001187192"/>
    </source>
</evidence>
<keyword evidence="1" id="KW-0812">Transmembrane</keyword>
<protein>
    <submittedName>
        <fullName evidence="2">Uncharacterized protein</fullName>
    </submittedName>
</protein>
<evidence type="ECO:0000256" key="1">
    <source>
        <dbReference type="SAM" id="Phobius"/>
    </source>
</evidence>
<proteinExistence type="predicted"/>
<gene>
    <name evidence="2" type="ORF">TIFTF001_033474</name>
</gene>
<keyword evidence="1" id="KW-0472">Membrane</keyword>
<comment type="caution">
    <text evidence="2">The sequence shown here is derived from an EMBL/GenBank/DDBJ whole genome shotgun (WGS) entry which is preliminary data.</text>
</comment>